<evidence type="ECO:0000313" key="3">
    <source>
        <dbReference type="EMBL" id="GAA0854473.1"/>
    </source>
</evidence>
<dbReference type="InterPro" id="IPR036249">
    <property type="entry name" value="Thioredoxin-like_sf"/>
</dbReference>
<keyword evidence="4" id="KW-1185">Reference proteome</keyword>
<gene>
    <name evidence="3" type="ORF">GCM10009114_10350</name>
</gene>
<feature type="domain" description="GST N-terminal" evidence="2">
    <location>
        <begin position="56"/>
        <end position="91"/>
    </location>
</feature>
<dbReference type="CDD" id="cd00570">
    <property type="entry name" value="GST_N_family"/>
    <property type="match status" value="1"/>
</dbReference>
<name>A0ABP3WPJ5_9ALTE</name>
<dbReference type="PANTHER" id="PTHR32419:SF6">
    <property type="entry name" value="GLUTATHIONE S-TRANSFERASE OMEGA-LIKE 1-RELATED"/>
    <property type="match status" value="1"/>
</dbReference>
<dbReference type="Pfam" id="PF13409">
    <property type="entry name" value="GST_N_2"/>
    <property type="match status" value="1"/>
</dbReference>
<protein>
    <recommendedName>
        <fullName evidence="2">GST N-terminal domain-containing protein</fullName>
    </recommendedName>
</protein>
<dbReference type="Proteomes" id="UP001500359">
    <property type="component" value="Unassembled WGS sequence"/>
</dbReference>
<dbReference type="Gene3D" id="3.40.30.10">
    <property type="entry name" value="Glutaredoxin"/>
    <property type="match status" value="1"/>
</dbReference>
<sequence length="110" mass="12484">MGLLVDSKWRDKRYDTDSSGGKFERQGSQFRNTVSDETGGRYQAESARYHLYVSLACPWAHRTLIFRKLKGLDEHIDVSIVSPDMLENGWEFGKVPDVSADKLFGVELNG</sequence>
<dbReference type="InterPro" id="IPR016639">
    <property type="entry name" value="GST_Omega/GSH"/>
</dbReference>
<feature type="region of interest" description="Disordered" evidence="1">
    <location>
        <begin position="12"/>
        <end position="39"/>
    </location>
</feature>
<evidence type="ECO:0000259" key="2">
    <source>
        <dbReference type="Pfam" id="PF13409"/>
    </source>
</evidence>
<comment type="caution">
    <text evidence="3">The sequence shown here is derived from an EMBL/GenBank/DDBJ whole genome shotgun (WGS) entry which is preliminary data.</text>
</comment>
<dbReference type="EMBL" id="BAAAFD010000002">
    <property type="protein sequence ID" value="GAA0854473.1"/>
    <property type="molecule type" value="Genomic_DNA"/>
</dbReference>
<proteinExistence type="predicted"/>
<reference evidence="4" key="1">
    <citation type="journal article" date="2019" name="Int. J. Syst. Evol. Microbiol.">
        <title>The Global Catalogue of Microorganisms (GCM) 10K type strain sequencing project: providing services to taxonomists for standard genome sequencing and annotation.</title>
        <authorList>
            <consortium name="The Broad Institute Genomics Platform"/>
            <consortium name="The Broad Institute Genome Sequencing Center for Infectious Disease"/>
            <person name="Wu L."/>
            <person name="Ma J."/>
        </authorList>
    </citation>
    <scope>NUCLEOTIDE SEQUENCE [LARGE SCALE GENOMIC DNA]</scope>
    <source>
        <strain evidence="4">JCM 15896</strain>
    </source>
</reference>
<dbReference type="SUPFAM" id="SSF52833">
    <property type="entry name" value="Thioredoxin-like"/>
    <property type="match status" value="1"/>
</dbReference>
<dbReference type="InterPro" id="IPR004045">
    <property type="entry name" value="Glutathione_S-Trfase_N"/>
</dbReference>
<accession>A0ABP3WPJ5</accession>
<evidence type="ECO:0000313" key="4">
    <source>
        <dbReference type="Proteomes" id="UP001500359"/>
    </source>
</evidence>
<organism evidence="3 4">
    <name type="scientific">Aliiglaciecola litoralis</name>
    <dbReference type="NCBI Taxonomy" id="582857"/>
    <lineage>
        <taxon>Bacteria</taxon>
        <taxon>Pseudomonadati</taxon>
        <taxon>Pseudomonadota</taxon>
        <taxon>Gammaproteobacteria</taxon>
        <taxon>Alteromonadales</taxon>
        <taxon>Alteromonadaceae</taxon>
        <taxon>Aliiglaciecola</taxon>
    </lineage>
</organism>
<evidence type="ECO:0000256" key="1">
    <source>
        <dbReference type="SAM" id="MobiDB-lite"/>
    </source>
</evidence>
<dbReference type="PANTHER" id="PTHR32419">
    <property type="entry name" value="GLUTATHIONYL-HYDROQUINONE REDUCTASE"/>
    <property type="match status" value="1"/>
</dbReference>
<feature type="compositionally biased region" description="Polar residues" evidence="1">
    <location>
        <begin position="26"/>
        <end position="36"/>
    </location>
</feature>